<keyword evidence="7" id="KW-1185">Reference proteome</keyword>
<dbReference type="RefSeq" id="WP_179848397.1">
    <property type="nucleotide sequence ID" value="NZ_JACCBA010000001.1"/>
</dbReference>
<evidence type="ECO:0000313" key="6">
    <source>
        <dbReference type="EMBL" id="NYD52149.1"/>
    </source>
</evidence>
<dbReference type="PANTHER" id="PTHR46796:SF15">
    <property type="entry name" value="BLL1074 PROTEIN"/>
    <property type="match status" value="1"/>
</dbReference>
<dbReference type="GO" id="GO:0003700">
    <property type="term" value="F:DNA-binding transcription factor activity"/>
    <property type="evidence" value="ECO:0007669"/>
    <property type="project" value="InterPro"/>
</dbReference>
<dbReference type="InterPro" id="IPR050204">
    <property type="entry name" value="AraC_XylS_family_regulators"/>
</dbReference>
<proteinExistence type="predicted"/>
<dbReference type="PANTHER" id="PTHR46796">
    <property type="entry name" value="HTH-TYPE TRANSCRIPTIONAL ACTIVATOR RHAS-RELATED"/>
    <property type="match status" value="1"/>
</dbReference>
<evidence type="ECO:0000256" key="4">
    <source>
        <dbReference type="SAM" id="MobiDB-lite"/>
    </source>
</evidence>
<evidence type="ECO:0000256" key="1">
    <source>
        <dbReference type="ARBA" id="ARBA00023015"/>
    </source>
</evidence>
<gene>
    <name evidence="6" type="ORF">BJY14_008132</name>
</gene>
<accession>A0A7Y9JM16</accession>
<evidence type="ECO:0000256" key="2">
    <source>
        <dbReference type="ARBA" id="ARBA00023125"/>
    </source>
</evidence>
<keyword evidence="1" id="KW-0805">Transcription regulation</keyword>
<dbReference type="PROSITE" id="PS01124">
    <property type="entry name" value="HTH_ARAC_FAMILY_2"/>
    <property type="match status" value="1"/>
</dbReference>
<dbReference type="InterPro" id="IPR018060">
    <property type="entry name" value="HTH_AraC"/>
</dbReference>
<evidence type="ECO:0000256" key="3">
    <source>
        <dbReference type="ARBA" id="ARBA00023163"/>
    </source>
</evidence>
<dbReference type="AlphaFoldDB" id="A0A7Y9JM16"/>
<keyword evidence="3" id="KW-0804">Transcription</keyword>
<evidence type="ECO:0000259" key="5">
    <source>
        <dbReference type="PROSITE" id="PS01124"/>
    </source>
</evidence>
<dbReference type="Gene3D" id="1.10.10.60">
    <property type="entry name" value="Homeodomain-like"/>
    <property type="match status" value="1"/>
</dbReference>
<dbReference type="SMART" id="SM00342">
    <property type="entry name" value="HTH_ARAC"/>
    <property type="match status" value="1"/>
</dbReference>
<feature type="region of interest" description="Disordered" evidence="4">
    <location>
        <begin position="264"/>
        <end position="285"/>
    </location>
</feature>
<dbReference type="InterPro" id="IPR009057">
    <property type="entry name" value="Homeodomain-like_sf"/>
</dbReference>
<dbReference type="EMBL" id="JACCBA010000001">
    <property type="protein sequence ID" value="NYD52149.1"/>
    <property type="molecule type" value="Genomic_DNA"/>
</dbReference>
<dbReference type="Pfam" id="PF12833">
    <property type="entry name" value="HTH_18"/>
    <property type="match status" value="1"/>
</dbReference>
<dbReference type="GO" id="GO:0043565">
    <property type="term" value="F:sequence-specific DNA binding"/>
    <property type="evidence" value="ECO:0007669"/>
    <property type="project" value="InterPro"/>
</dbReference>
<keyword evidence="2 6" id="KW-0238">DNA-binding</keyword>
<protein>
    <submittedName>
        <fullName evidence="6">AraC-like DNA-binding protein</fullName>
    </submittedName>
</protein>
<organism evidence="6 7">
    <name type="scientific">Actinomadura luteofluorescens</name>
    <dbReference type="NCBI Taxonomy" id="46163"/>
    <lineage>
        <taxon>Bacteria</taxon>
        <taxon>Bacillati</taxon>
        <taxon>Actinomycetota</taxon>
        <taxon>Actinomycetes</taxon>
        <taxon>Streptosporangiales</taxon>
        <taxon>Thermomonosporaceae</taxon>
        <taxon>Actinomadura</taxon>
    </lineage>
</organism>
<dbReference type="Pfam" id="PF20240">
    <property type="entry name" value="DUF6597"/>
    <property type="match status" value="1"/>
</dbReference>
<evidence type="ECO:0000313" key="7">
    <source>
        <dbReference type="Proteomes" id="UP000529783"/>
    </source>
</evidence>
<name>A0A7Y9JM16_9ACTN</name>
<dbReference type="SUPFAM" id="SSF46689">
    <property type="entry name" value="Homeodomain-like"/>
    <property type="match status" value="1"/>
</dbReference>
<sequence length="285" mass="30772">MERFLPGGTRGILHARTGLERFRIERLEPPTALAPFVANFWVLRWDLRGRPPHRQRVLTRPSVHLTFTSYLTAGTTRARIAGVVRDGFVEEIHGEGRVVGAAFRPGGFRPFMDAPVSTLTGRFPGVDDVFGGEGLTLAEEVFAIADAYEAVGRLAAFLSGLRPEPDPSAAKAAAVVERIAARPGLVRVGELAADVGLSTRSLQRLFHEYVGIGPKWVIRRFRMQEAAERAASGTGVDWADLAAELGYADQAHFTRDFTAAVGTPPGRYAREAGPDAETGPGSIDA</sequence>
<comment type="caution">
    <text evidence="6">The sequence shown here is derived from an EMBL/GenBank/DDBJ whole genome shotgun (WGS) entry which is preliminary data.</text>
</comment>
<dbReference type="InterPro" id="IPR046532">
    <property type="entry name" value="DUF6597"/>
</dbReference>
<reference evidence="6 7" key="1">
    <citation type="submission" date="2020-07" db="EMBL/GenBank/DDBJ databases">
        <title>Sequencing the genomes of 1000 actinobacteria strains.</title>
        <authorList>
            <person name="Klenk H.-P."/>
        </authorList>
    </citation>
    <scope>NUCLEOTIDE SEQUENCE [LARGE SCALE GENOMIC DNA]</scope>
    <source>
        <strain evidence="6 7">DSM 40398</strain>
    </source>
</reference>
<dbReference type="Proteomes" id="UP000529783">
    <property type="component" value="Unassembled WGS sequence"/>
</dbReference>
<feature type="domain" description="HTH araC/xylS-type" evidence="5">
    <location>
        <begin position="170"/>
        <end position="271"/>
    </location>
</feature>